<name>A0A1I8BT16_MELHA</name>
<dbReference type="Proteomes" id="UP000095281">
    <property type="component" value="Unplaced"/>
</dbReference>
<organism evidence="1 2">
    <name type="scientific">Meloidogyne hapla</name>
    <name type="common">Root-knot nematode worm</name>
    <dbReference type="NCBI Taxonomy" id="6305"/>
    <lineage>
        <taxon>Eukaryota</taxon>
        <taxon>Metazoa</taxon>
        <taxon>Ecdysozoa</taxon>
        <taxon>Nematoda</taxon>
        <taxon>Chromadorea</taxon>
        <taxon>Rhabditida</taxon>
        <taxon>Tylenchina</taxon>
        <taxon>Tylenchomorpha</taxon>
        <taxon>Tylenchoidea</taxon>
        <taxon>Meloidogynidae</taxon>
        <taxon>Meloidogyninae</taxon>
        <taxon>Meloidogyne</taxon>
    </lineage>
</organism>
<evidence type="ECO:0000313" key="2">
    <source>
        <dbReference type="WBParaSite" id="MhA1_Contig586.frz3.gene17"/>
    </source>
</evidence>
<reference evidence="2" key="1">
    <citation type="submission" date="2016-11" db="UniProtKB">
        <authorList>
            <consortium name="WormBaseParasite"/>
        </authorList>
    </citation>
    <scope>IDENTIFICATION</scope>
</reference>
<protein>
    <submittedName>
        <fullName evidence="2">Ephrin</fullName>
    </submittedName>
</protein>
<accession>A0A1I8BT16</accession>
<dbReference type="AlphaFoldDB" id="A0A1I8BT16"/>
<keyword evidence="1" id="KW-1185">Reference proteome</keyword>
<evidence type="ECO:0000313" key="1">
    <source>
        <dbReference type="Proteomes" id="UP000095281"/>
    </source>
</evidence>
<proteinExistence type="predicted"/>
<dbReference type="WBParaSite" id="MhA1_Contig586.frz3.gene17">
    <property type="protein sequence ID" value="MhA1_Contig586.frz3.gene17"/>
    <property type="gene ID" value="MhA1_Contig586.frz3.gene17"/>
</dbReference>
<sequence length="269" mass="31454">MIGLIKRPVRFVQFSFRTDSYHQKKLTIKCKNRNYNITFINVTPPEDSKICIKKSYESQIVKTKLCPNDEYDFIIGKGDTHSKTGDYTMTCEQAIYENNYLNKYKITINKKREAKCELDINSKYKIENETKDKVNNLLNENEKLAEEKIKQHFDKTKQAKEKGIYALLAPYFSKNAPLKIDESKNEKKKNKRKIPHFEQKHGAQIEKDKYILIESDEEIEQTQNNIEKNDANSSFHDLTSPSTINPSITTQTFYHYGGFFLSSGYRSPD</sequence>